<feature type="domain" description="Thioredoxin-like fold" evidence="1">
    <location>
        <begin position="95"/>
        <end position="258"/>
    </location>
</feature>
<organism evidence="2">
    <name type="scientific">hydrothermal vent metagenome</name>
    <dbReference type="NCBI Taxonomy" id="652676"/>
    <lineage>
        <taxon>unclassified sequences</taxon>
        <taxon>metagenomes</taxon>
        <taxon>ecological metagenomes</taxon>
    </lineage>
</organism>
<reference evidence="2" key="1">
    <citation type="submission" date="2016-10" db="EMBL/GenBank/DDBJ databases">
        <authorList>
            <person name="de Groot N.N."/>
        </authorList>
    </citation>
    <scope>NUCLEOTIDE SEQUENCE</scope>
</reference>
<evidence type="ECO:0000259" key="1">
    <source>
        <dbReference type="Pfam" id="PF13462"/>
    </source>
</evidence>
<dbReference type="InterPro" id="IPR036249">
    <property type="entry name" value="Thioredoxin-like_sf"/>
</dbReference>
<protein>
    <recommendedName>
        <fullName evidence="1">Thioredoxin-like fold domain-containing protein</fullName>
    </recommendedName>
</protein>
<dbReference type="Pfam" id="PF13462">
    <property type="entry name" value="Thioredoxin_4"/>
    <property type="match status" value="1"/>
</dbReference>
<dbReference type="EMBL" id="FPHB01000015">
    <property type="protein sequence ID" value="SFV51425.1"/>
    <property type="molecule type" value="Genomic_DNA"/>
</dbReference>
<sequence>MLEEYLTNQIENNPAVKEGSAKVIDTKPLKEVPGWSAYIIDLDVTLKHNDKKLHQKSVLFGNGRYITNDLTDIRTGDSLKDKIKPKFDHANYTQKHLLSGSQESKHKIVIFSDPLCPFCRRYVPKAIKDMQQDPKKYAIYYYHLPLPRIHPASVVLVKAMIAAELKGEKVDMLKLYQEIQPNNPKKANYVAYGERDAKKILKVFNKVMGTHLTLKDINSKEVKKRLKEDEQIATDMMVAGTPTVYFDDEYDKTKQKYKSAK</sequence>
<evidence type="ECO:0000313" key="2">
    <source>
        <dbReference type="EMBL" id="SFV51425.1"/>
    </source>
</evidence>
<proteinExistence type="predicted"/>
<gene>
    <name evidence="2" type="ORF">MNB_SM-7-312</name>
</gene>
<dbReference type="Gene3D" id="3.40.30.10">
    <property type="entry name" value="Glutaredoxin"/>
    <property type="match status" value="1"/>
</dbReference>
<dbReference type="InterPro" id="IPR012336">
    <property type="entry name" value="Thioredoxin-like_fold"/>
</dbReference>
<dbReference type="SUPFAM" id="SSF52833">
    <property type="entry name" value="Thioredoxin-like"/>
    <property type="match status" value="1"/>
</dbReference>
<accession>A0A1W1BD73</accession>
<dbReference type="AlphaFoldDB" id="A0A1W1BD73"/>
<name>A0A1W1BD73_9ZZZZ</name>